<gene>
    <name evidence="1" type="ORF">HPP92_000369</name>
</gene>
<evidence type="ECO:0000313" key="2">
    <source>
        <dbReference type="Proteomes" id="UP000636800"/>
    </source>
</evidence>
<dbReference type="Proteomes" id="UP000636800">
    <property type="component" value="Chromosome 1"/>
</dbReference>
<dbReference type="EMBL" id="JADCNL010000001">
    <property type="protein sequence ID" value="KAG0495678.1"/>
    <property type="molecule type" value="Genomic_DNA"/>
</dbReference>
<proteinExistence type="predicted"/>
<dbReference type="AlphaFoldDB" id="A0A835S165"/>
<keyword evidence="2" id="KW-1185">Reference proteome</keyword>
<accession>A0A835S165</accession>
<dbReference type="OrthoDB" id="10259622at2759"/>
<sequence>MTILFNVEFEAMKKNMKEKQEAPSTPRKQLVRVGRSFASRHVGGVQQLSHNMFRLWCASCPPAARHPRFVPPSERRVIAMVDQQWRVIIIIAKHSNGGLRLHQKCGVTYFNGNIRED</sequence>
<reference evidence="1 2" key="1">
    <citation type="journal article" date="2020" name="Nat. Food">
        <title>A phased Vanilla planifolia genome enables genetic improvement of flavour and production.</title>
        <authorList>
            <person name="Hasing T."/>
            <person name="Tang H."/>
            <person name="Brym M."/>
            <person name="Khazi F."/>
            <person name="Huang T."/>
            <person name="Chambers A.H."/>
        </authorList>
    </citation>
    <scope>NUCLEOTIDE SEQUENCE [LARGE SCALE GENOMIC DNA]</scope>
    <source>
        <tissue evidence="1">Leaf</tissue>
    </source>
</reference>
<protein>
    <submittedName>
        <fullName evidence="1">Uncharacterized protein</fullName>
    </submittedName>
</protein>
<organism evidence="1 2">
    <name type="scientific">Vanilla planifolia</name>
    <name type="common">Vanilla</name>
    <dbReference type="NCBI Taxonomy" id="51239"/>
    <lineage>
        <taxon>Eukaryota</taxon>
        <taxon>Viridiplantae</taxon>
        <taxon>Streptophyta</taxon>
        <taxon>Embryophyta</taxon>
        <taxon>Tracheophyta</taxon>
        <taxon>Spermatophyta</taxon>
        <taxon>Magnoliopsida</taxon>
        <taxon>Liliopsida</taxon>
        <taxon>Asparagales</taxon>
        <taxon>Orchidaceae</taxon>
        <taxon>Vanilloideae</taxon>
        <taxon>Vanilleae</taxon>
        <taxon>Vanilla</taxon>
    </lineage>
</organism>
<evidence type="ECO:0000313" key="1">
    <source>
        <dbReference type="EMBL" id="KAG0495678.1"/>
    </source>
</evidence>
<name>A0A835S165_VANPL</name>
<comment type="caution">
    <text evidence="1">The sequence shown here is derived from an EMBL/GenBank/DDBJ whole genome shotgun (WGS) entry which is preliminary data.</text>
</comment>